<name>A0A5J9TN34_9POAL</name>
<organism evidence="1 2">
    <name type="scientific">Eragrostis curvula</name>
    <name type="common">weeping love grass</name>
    <dbReference type="NCBI Taxonomy" id="38414"/>
    <lineage>
        <taxon>Eukaryota</taxon>
        <taxon>Viridiplantae</taxon>
        <taxon>Streptophyta</taxon>
        <taxon>Embryophyta</taxon>
        <taxon>Tracheophyta</taxon>
        <taxon>Spermatophyta</taxon>
        <taxon>Magnoliopsida</taxon>
        <taxon>Liliopsida</taxon>
        <taxon>Poales</taxon>
        <taxon>Poaceae</taxon>
        <taxon>PACMAD clade</taxon>
        <taxon>Chloridoideae</taxon>
        <taxon>Eragrostideae</taxon>
        <taxon>Eragrostidinae</taxon>
        <taxon>Eragrostis</taxon>
    </lineage>
</organism>
<dbReference type="Gramene" id="TVU12793">
    <property type="protein sequence ID" value="TVU12793"/>
    <property type="gene ID" value="EJB05_46451"/>
</dbReference>
<accession>A0A5J9TN34</accession>
<feature type="non-terminal residue" evidence="1">
    <location>
        <position position="1"/>
    </location>
</feature>
<dbReference type="Proteomes" id="UP000324897">
    <property type="component" value="Chromosome 3"/>
</dbReference>
<protein>
    <submittedName>
        <fullName evidence="1">Uncharacterized protein</fullName>
    </submittedName>
</protein>
<reference evidence="1 2" key="1">
    <citation type="journal article" date="2019" name="Sci. Rep.">
        <title>A high-quality genome of Eragrostis curvula grass provides insights into Poaceae evolution and supports new strategies to enhance forage quality.</title>
        <authorList>
            <person name="Carballo J."/>
            <person name="Santos B.A.C.M."/>
            <person name="Zappacosta D."/>
            <person name="Garbus I."/>
            <person name="Selva J.P."/>
            <person name="Gallo C.A."/>
            <person name="Diaz A."/>
            <person name="Albertini E."/>
            <person name="Caccamo M."/>
            <person name="Echenique V."/>
        </authorList>
    </citation>
    <scope>NUCLEOTIDE SEQUENCE [LARGE SCALE GENOMIC DNA]</scope>
    <source>
        <strain evidence="2">cv. Victoria</strain>
        <tissue evidence="1">Leaf</tissue>
    </source>
</reference>
<evidence type="ECO:0000313" key="1">
    <source>
        <dbReference type="EMBL" id="TVU12793.1"/>
    </source>
</evidence>
<gene>
    <name evidence="1" type="ORF">EJB05_46451</name>
</gene>
<comment type="caution">
    <text evidence="1">The sequence shown here is derived from an EMBL/GenBank/DDBJ whole genome shotgun (WGS) entry which is preliminary data.</text>
</comment>
<dbReference type="AlphaFoldDB" id="A0A5J9TN34"/>
<evidence type="ECO:0000313" key="2">
    <source>
        <dbReference type="Proteomes" id="UP000324897"/>
    </source>
</evidence>
<dbReference type="EMBL" id="RWGY01000039">
    <property type="protein sequence ID" value="TVU12793.1"/>
    <property type="molecule type" value="Genomic_DNA"/>
</dbReference>
<proteinExistence type="predicted"/>
<sequence>MLIFFSSHGREHASSAIWSSTPCDLHPRRVRWLGENEPSVKKSYRKMVPRVCFFFVERVGVPIYCGCWAGEHLPGALDLLGFSFPTSPPSRIWSYLCSPSSDSTVGDSARGMTAPRMILPQRCSMLAPMRRGGLWRQACAHTSSPVPWCVHPAAGCLRDVSWARASDACLHADAKEVERKGKRRKEEKRMSLVSLKVFEQLFTWRLCFMRFGWAAWRLAVWVLPAEELHLEHTAKMVCLGKRESASWVVPGRK</sequence>
<keyword evidence="2" id="KW-1185">Reference proteome</keyword>